<dbReference type="Pfam" id="PF19127">
    <property type="entry name" value="Choline_bind_3"/>
    <property type="match status" value="5"/>
</dbReference>
<feature type="repeat" description="Cell wall-binding" evidence="2">
    <location>
        <begin position="665"/>
        <end position="686"/>
    </location>
</feature>
<dbReference type="SUPFAM" id="SSF69360">
    <property type="entry name" value="Cell wall binding repeat"/>
    <property type="match status" value="3"/>
</dbReference>
<dbReference type="PANTHER" id="PTHR30619:SF7">
    <property type="entry name" value="BETA-LACTAMASE DOMAIN PROTEIN"/>
    <property type="match status" value="1"/>
</dbReference>
<dbReference type="EMBL" id="DWWU01000030">
    <property type="protein sequence ID" value="HJC15597.1"/>
    <property type="molecule type" value="Genomic_DNA"/>
</dbReference>
<name>A0A9D2SNA7_9FIRM</name>
<dbReference type="AlphaFoldDB" id="A0A9D2SNA7"/>
<proteinExistence type="predicted"/>
<feature type="repeat" description="Cell wall-binding" evidence="2">
    <location>
        <begin position="623"/>
        <end position="642"/>
    </location>
</feature>
<feature type="repeat" description="Cell wall-binding" evidence="2">
    <location>
        <begin position="773"/>
        <end position="792"/>
    </location>
</feature>
<dbReference type="PANTHER" id="PTHR30619">
    <property type="entry name" value="DNA INTERNALIZATION/COMPETENCE PROTEIN COMEC/REC2"/>
    <property type="match status" value="1"/>
</dbReference>
<accession>A0A9D2SNA7</accession>
<feature type="repeat" description="Cell wall-binding" evidence="2">
    <location>
        <begin position="688"/>
        <end position="707"/>
    </location>
</feature>
<dbReference type="Pfam" id="PF01473">
    <property type="entry name" value="Choline_bind_1"/>
    <property type="match status" value="2"/>
</dbReference>
<evidence type="ECO:0008006" key="5">
    <source>
        <dbReference type="Google" id="ProtNLM"/>
    </source>
</evidence>
<evidence type="ECO:0000313" key="3">
    <source>
        <dbReference type="EMBL" id="HJC15597.1"/>
    </source>
</evidence>
<reference evidence="3" key="2">
    <citation type="submission" date="2021-04" db="EMBL/GenBank/DDBJ databases">
        <authorList>
            <person name="Gilroy R."/>
        </authorList>
    </citation>
    <scope>NUCLEOTIDE SEQUENCE</scope>
    <source>
        <strain evidence="3">CHK185-5351</strain>
    </source>
</reference>
<keyword evidence="1" id="KW-0677">Repeat</keyword>
<dbReference type="InterPro" id="IPR018337">
    <property type="entry name" value="Cell_wall/Cho-bd_repeat"/>
</dbReference>
<dbReference type="Gene3D" id="2.10.270.10">
    <property type="entry name" value="Cholin Binding"/>
    <property type="match status" value="6"/>
</dbReference>
<dbReference type="InterPro" id="IPR036866">
    <property type="entry name" value="RibonucZ/Hydroxyglut_hydro"/>
</dbReference>
<sequence>MHRKKIVTMGRKHIGKLAAICSALCIAGALQGNSADTVYAQGSGVARIHFLAFSQSTEGTLLESRDADGNPIFGMIDSGEDWDYPDGSDPRYPLRSGIVTDDGNDEEVVNYLRKLGVNKDNFLFYIGTHPHSDHIGTADTVIREFQPQTLYLMPYDDSYIDTSQTDVHLWDNQYVYDQTLEAAAEMGIQVVQDINDQNSRLSLGDFQLQIVNYDPSYQSQKTYDANWFCLGVIAQANGKTAFLTSDLCDDDGDLTRIVQEYPQVTDLEVLEANHHGNFDSMTDSFVEATSPEVLVIPGAFSNVKSSRINLLGEIGSRVFALPAFTSQEAIVVEFGGSNVTTSADGSFRIYTDHDGRLRAYSDGLWCEGLFEQDGVLYYAKENGILAANEDIQDESTGLIYHADSSGRLKVIEGWITQDGKKYYVGEDGEFRKGWLEISGNRYYMDPETGEMRNGWVQDGGQWYLLDETDGKMLKGWQKVGIDWYYLNTDNGVMLSNCWLRDPDTGFVYWLRSWGGRAYSLTTKLDGYTVSFDSEGKVSQGSWIRYNGSWGYVTGGRLTTGWIKDGIDWYYFNEDGTMKANELCTVDGDIYYFRTWGGMLYNDWYQNPVDGNWYYMRSWGGALNTGWNYIDDNWYYFDPDCTMKKDELCKIGNDIYYFRTWGGMLYNDWYQNPVDGNWYYFRSWGGALNTGWNKIGIDWYYFNSDCTMKKDELCWLNGNLYYFRTWGGRQYNAWHQDPATGSWYLFDSEGRAYRNQRVREGRDTYYFNEDGTMYTGWREENGKTYYFRDWGGMAYSMTITIDGVPYTFNFKGELV</sequence>
<dbReference type="Gene3D" id="3.60.15.10">
    <property type="entry name" value="Ribonuclease Z/Hydroxyacylglutathione hydrolase-like"/>
    <property type="match status" value="1"/>
</dbReference>
<dbReference type="PROSITE" id="PS51170">
    <property type="entry name" value="CW"/>
    <property type="match status" value="5"/>
</dbReference>
<evidence type="ECO:0000256" key="1">
    <source>
        <dbReference type="ARBA" id="ARBA00022737"/>
    </source>
</evidence>
<dbReference type="Proteomes" id="UP000823849">
    <property type="component" value="Unassembled WGS sequence"/>
</dbReference>
<comment type="caution">
    <text evidence="3">The sequence shown here is derived from an EMBL/GenBank/DDBJ whole genome shotgun (WGS) entry which is preliminary data.</text>
</comment>
<organism evidence="3 4">
    <name type="scientific">Candidatus Fusicatenibacter intestinigallinarum</name>
    <dbReference type="NCBI Taxonomy" id="2838598"/>
    <lineage>
        <taxon>Bacteria</taxon>
        <taxon>Bacillati</taxon>
        <taxon>Bacillota</taxon>
        <taxon>Clostridia</taxon>
        <taxon>Lachnospirales</taxon>
        <taxon>Lachnospiraceae</taxon>
        <taxon>Fusicatenibacter</taxon>
    </lineage>
</organism>
<dbReference type="InterPro" id="IPR052159">
    <property type="entry name" value="Competence_DNA_uptake"/>
</dbReference>
<evidence type="ECO:0000313" key="4">
    <source>
        <dbReference type="Proteomes" id="UP000823849"/>
    </source>
</evidence>
<dbReference type="SUPFAM" id="SSF56281">
    <property type="entry name" value="Metallo-hydrolase/oxidoreductase"/>
    <property type="match status" value="1"/>
</dbReference>
<protein>
    <recommendedName>
        <fullName evidence="5">Toxin A</fullName>
    </recommendedName>
</protein>
<reference evidence="3" key="1">
    <citation type="journal article" date="2021" name="PeerJ">
        <title>Extensive microbial diversity within the chicken gut microbiome revealed by metagenomics and culture.</title>
        <authorList>
            <person name="Gilroy R."/>
            <person name="Ravi A."/>
            <person name="Getino M."/>
            <person name="Pursley I."/>
            <person name="Horton D.L."/>
            <person name="Alikhan N.F."/>
            <person name="Baker D."/>
            <person name="Gharbi K."/>
            <person name="Hall N."/>
            <person name="Watson M."/>
            <person name="Adriaenssens E.M."/>
            <person name="Foster-Nyarko E."/>
            <person name="Jarju S."/>
            <person name="Secka A."/>
            <person name="Antonio M."/>
            <person name="Oren A."/>
            <person name="Chaudhuri R.R."/>
            <person name="La Ragione R."/>
            <person name="Hildebrand F."/>
            <person name="Pallen M.J."/>
        </authorList>
    </citation>
    <scope>NUCLEOTIDE SEQUENCE</scope>
    <source>
        <strain evidence="3">CHK185-5351</strain>
    </source>
</reference>
<feature type="repeat" description="Cell wall-binding" evidence="2">
    <location>
        <begin position="558"/>
        <end position="577"/>
    </location>
</feature>
<evidence type="ECO:0000256" key="2">
    <source>
        <dbReference type="PROSITE-ProRule" id="PRU00591"/>
    </source>
</evidence>
<gene>
    <name evidence="3" type="ORF">H9705_07205</name>
</gene>